<dbReference type="Proteomes" id="UP000499080">
    <property type="component" value="Unassembled WGS sequence"/>
</dbReference>
<comment type="caution">
    <text evidence="2">The sequence shown here is derived from an EMBL/GenBank/DDBJ whole genome shotgun (WGS) entry which is preliminary data.</text>
</comment>
<reference evidence="2 3" key="1">
    <citation type="journal article" date="2019" name="Sci. Rep.">
        <title>Orb-weaving spider Araneus ventricosus genome elucidates the spidroin gene catalogue.</title>
        <authorList>
            <person name="Kono N."/>
            <person name="Nakamura H."/>
            <person name="Ohtoshi R."/>
            <person name="Moran D.A.P."/>
            <person name="Shinohara A."/>
            <person name="Yoshida Y."/>
            <person name="Fujiwara M."/>
            <person name="Mori M."/>
            <person name="Tomita M."/>
            <person name="Arakawa K."/>
        </authorList>
    </citation>
    <scope>NUCLEOTIDE SEQUENCE [LARGE SCALE GENOMIC DNA]</scope>
</reference>
<feature type="region of interest" description="Disordered" evidence="1">
    <location>
        <begin position="61"/>
        <end position="97"/>
    </location>
</feature>
<evidence type="ECO:0000313" key="3">
    <source>
        <dbReference type="Proteomes" id="UP000499080"/>
    </source>
</evidence>
<evidence type="ECO:0000313" key="2">
    <source>
        <dbReference type="EMBL" id="GBO42060.1"/>
    </source>
</evidence>
<dbReference type="AlphaFoldDB" id="A0A4Y2WZT1"/>
<protein>
    <submittedName>
        <fullName evidence="2">Uncharacterized protein</fullName>
    </submittedName>
</protein>
<gene>
    <name evidence="2" type="ORF">AVEN_51160_1</name>
</gene>
<name>A0A4Y2WZT1_ARAVE</name>
<accession>A0A4Y2WZT1</accession>
<evidence type="ECO:0000256" key="1">
    <source>
        <dbReference type="SAM" id="MobiDB-lite"/>
    </source>
</evidence>
<feature type="compositionally biased region" description="Polar residues" evidence="1">
    <location>
        <begin position="85"/>
        <end position="97"/>
    </location>
</feature>
<proteinExistence type="predicted"/>
<dbReference type="EMBL" id="BGPR01068015">
    <property type="protein sequence ID" value="GBO42060.1"/>
    <property type="molecule type" value="Genomic_DNA"/>
</dbReference>
<sequence length="97" mass="11324">MPRVATKWLQEHFIVRLNSPHMNISWNLYGCLAMICLRESPTTWQFTPLIHDPFMKTDRSSVRGQTLSKEPSDPIFRSLSDPYLNHSSRSETNCFQP</sequence>
<keyword evidence="3" id="KW-1185">Reference proteome</keyword>
<organism evidence="2 3">
    <name type="scientific">Araneus ventricosus</name>
    <name type="common">Orbweaver spider</name>
    <name type="synonym">Epeira ventricosa</name>
    <dbReference type="NCBI Taxonomy" id="182803"/>
    <lineage>
        <taxon>Eukaryota</taxon>
        <taxon>Metazoa</taxon>
        <taxon>Ecdysozoa</taxon>
        <taxon>Arthropoda</taxon>
        <taxon>Chelicerata</taxon>
        <taxon>Arachnida</taxon>
        <taxon>Araneae</taxon>
        <taxon>Araneomorphae</taxon>
        <taxon>Entelegynae</taxon>
        <taxon>Araneoidea</taxon>
        <taxon>Araneidae</taxon>
        <taxon>Araneus</taxon>
    </lineage>
</organism>